<organism evidence="1 2">
    <name type="scientific">Maritalea mobilis</name>
    <dbReference type="NCBI Taxonomy" id="483324"/>
    <lineage>
        <taxon>Bacteria</taxon>
        <taxon>Pseudomonadati</taxon>
        <taxon>Pseudomonadota</taxon>
        <taxon>Alphaproteobacteria</taxon>
        <taxon>Hyphomicrobiales</taxon>
        <taxon>Devosiaceae</taxon>
        <taxon>Maritalea</taxon>
    </lineage>
</organism>
<comment type="caution">
    <text evidence="1">The sequence shown here is derived from an EMBL/GenBank/DDBJ whole genome shotgun (WGS) entry which is preliminary data.</text>
</comment>
<dbReference type="Gene3D" id="3.40.50.2300">
    <property type="match status" value="2"/>
</dbReference>
<reference evidence="1 2" key="1">
    <citation type="submission" date="2019-03" db="EMBL/GenBank/DDBJ databases">
        <title>Genomic Encyclopedia of Type Strains, Phase III (KMG-III): the genomes of soil and plant-associated and newly described type strains.</title>
        <authorList>
            <person name="Whitman W."/>
        </authorList>
    </citation>
    <scope>NUCLEOTIDE SEQUENCE [LARGE SCALE GENOMIC DNA]</scope>
    <source>
        <strain evidence="1 2">CGMCC 1.7002</strain>
    </source>
</reference>
<dbReference type="RefSeq" id="WP_133571750.1">
    <property type="nucleotide sequence ID" value="NZ_SNYR01000001.1"/>
</dbReference>
<evidence type="ECO:0000313" key="2">
    <source>
        <dbReference type="Proteomes" id="UP000295391"/>
    </source>
</evidence>
<dbReference type="InterPro" id="IPR028082">
    <property type="entry name" value="Peripla_BP_I"/>
</dbReference>
<dbReference type="PANTHER" id="PTHR47628:SF1">
    <property type="entry name" value="ALIPHATIC AMIDASE EXPRESSION-REGULATING PROTEIN"/>
    <property type="match status" value="1"/>
</dbReference>
<dbReference type="OrthoDB" id="9802022at2"/>
<keyword evidence="2" id="KW-1185">Reference proteome</keyword>
<dbReference type="Proteomes" id="UP000295391">
    <property type="component" value="Unassembled WGS sequence"/>
</dbReference>
<dbReference type="EMBL" id="SNYR01000001">
    <property type="protein sequence ID" value="TDQ67107.1"/>
    <property type="molecule type" value="Genomic_DNA"/>
</dbReference>
<protein>
    <submittedName>
        <fullName evidence="1">Branched-chain amino acid transport system substrate-binding protein</fullName>
    </submittedName>
</protein>
<dbReference type="SUPFAM" id="SSF53822">
    <property type="entry name" value="Periplasmic binding protein-like I"/>
    <property type="match status" value="1"/>
</dbReference>
<dbReference type="Pfam" id="PF13433">
    <property type="entry name" value="Peripla_BP_5"/>
    <property type="match status" value="1"/>
</dbReference>
<proteinExistence type="predicted"/>
<evidence type="ECO:0000313" key="1">
    <source>
        <dbReference type="EMBL" id="TDQ67107.1"/>
    </source>
</evidence>
<name>A0A4R6VWB6_9HYPH</name>
<dbReference type="AlphaFoldDB" id="A0A4R6VWB6"/>
<accession>A0A4R6VWB6</accession>
<sequence length="391" mass="43913">MSKQIPIGLLFSVTGTDKNIGIDALDGAMMALEEVNADPNFDFEFVPQVRDPGDSLSLFRRYADELLTEHNCRNIIGTVTSSSRKEVIPVVEKHDALLWYCCPYEGFESCENVIYIGSTPSLHMVPLFEYVVPRFGANAYIAGSNYIWGWETGRVARELLTACKGQVHGERYIPIGSEDIGRLIDEIEQKRPDFVLNNLIGNSSYAFFEAYRKLGERDPYFLPENCPIVSCNITEAEIDSIGVKQLMGHFTTAVYFETQPNAENQIMLDAVHKRYGEARRGSTYMVSNYTAIKMLASAIKDTDSDRINEVRSNLHARKFDTALGPLKIDQWTNHAALRPGVGKFDGLGFEIVAAADELVEADPYFVHFEARDFARKIADSQKSTPHLRVVK</sequence>
<dbReference type="PANTHER" id="PTHR47628">
    <property type="match status" value="1"/>
</dbReference>
<gene>
    <name evidence="1" type="ORF">ATL17_1114</name>
</gene>